<dbReference type="InterPro" id="IPR036526">
    <property type="entry name" value="C-N_Hydrolase_sf"/>
</dbReference>
<gene>
    <name evidence="9" type="ORF">B0J11DRAFT_551788</name>
</gene>
<evidence type="ECO:0000256" key="2">
    <source>
        <dbReference type="ARBA" id="ARBA00007145"/>
    </source>
</evidence>
<comment type="catalytic activity">
    <reaction evidence="7">
        <text>deamido-NAD(+) + L-glutamine + ATP + H2O = L-glutamate + AMP + diphosphate + NAD(+) + H(+)</text>
        <dbReference type="Rhea" id="RHEA:24384"/>
        <dbReference type="ChEBI" id="CHEBI:15377"/>
        <dbReference type="ChEBI" id="CHEBI:15378"/>
        <dbReference type="ChEBI" id="CHEBI:29985"/>
        <dbReference type="ChEBI" id="CHEBI:30616"/>
        <dbReference type="ChEBI" id="CHEBI:33019"/>
        <dbReference type="ChEBI" id="CHEBI:57540"/>
        <dbReference type="ChEBI" id="CHEBI:58359"/>
        <dbReference type="ChEBI" id="CHEBI:58437"/>
        <dbReference type="ChEBI" id="CHEBI:456215"/>
        <dbReference type="EC" id="6.3.5.1"/>
    </reaction>
</comment>
<dbReference type="Pfam" id="PF02540">
    <property type="entry name" value="NAD_synthase"/>
    <property type="match status" value="1"/>
</dbReference>
<dbReference type="GO" id="GO:0005524">
    <property type="term" value="F:ATP binding"/>
    <property type="evidence" value="ECO:0007669"/>
    <property type="project" value="UniProtKB-UniRule"/>
</dbReference>
<name>A0A9P9DIP3_9PLEO</name>
<evidence type="ECO:0000259" key="8">
    <source>
        <dbReference type="PROSITE" id="PS50263"/>
    </source>
</evidence>
<dbReference type="GO" id="GO:0003952">
    <property type="term" value="F:NAD+ synthase (glutamine-hydrolyzing) activity"/>
    <property type="evidence" value="ECO:0007669"/>
    <property type="project" value="UniProtKB-UniRule"/>
</dbReference>
<dbReference type="Proteomes" id="UP000700596">
    <property type="component" value="Unassembled WGS sequence"/>
</dbReference>
<comment type="caution">
    <text evidence="9">The sequence shown here is derived from an EMBL/GenBank/DDBJ whole genome shotgun (WGS) entry which is preliminary data.</text>
</comment>
<keyword evidence="3 7" id="KW-0436">Ligase</keyword>
<dbReference type="Pfam" id="PF00795">
    <property type="entry name" value="CN_hydrolase"/>
    <property type="match status" value="1"/>
</dbReference>
<dbReference type="PANTHER" id="PTHR23090:SF9">
    <property type="entry name" value="GLUTAMINE-DEPENDENT NAD(+) SYNTHETASE"/>
    <property type="match status" value="1"/>
</dbReference>
<dbReference type="PIRSF" id="PIRSF006630">
    <property type="entry name" value="NADS_GAT"/>
    <property type="match status" value="1"/>
</dbReference>
<evidence type="ECO:0000313" key="10">
    <source>
        <dbReference type="Proteomes" id="UP000700596"/>
    </source>
</evidence>
<dbReference type="PANTHER" id="PTHR23090">
    <property type="entry name" value="NH 3 /GLUTAMINE-DEPENDENT NAD + SYNTHETASE"/>
    <property type="match status" value="1"/>
</dbReference>
<sequence length="720" mass="80729">MAFVTVAAATIASIPLDFGGNLRKIKESIRLAKEAGATLRTGPELEIPGYGCLDHFHEGDTFLHSFEVLAKIIEDPLCKDMLIDVGMGVRHRNVRYNCRILCTYKHVYCIRPKMALANDGLYREARHFTAWVKKRKTEDYQLEDVIRNITGQDFVPIGDQILITRDTEVTCETCEELFTPSNPSTYSGLDGAEIILNSSASHAELRKLRTRLDLITNSTRKLGGIYVYANATGVDGDARILFDGSSMVICNGTVLAQGSQFSLSPVEVTVATVDLEKVRSFRTSVSRNVQAARQPEYPRVRAEDLVLSRHPEEIFLSDTLTIAKPINLHIMDPMEEIHYATGVWLWQYLVRTNAAGYFLALSGGLDSSTVALFVYGMARLALVSIKNGETTTLEDLRRVTGDPEFDPKSPEEIVNRLLHTCYMGTVNSGEDTKTRAKQLSEKLGGYHSDITIDEAVVAHETIIEKALGFRARYEVEGGSRAENLAKQNIQARNRMVVQYELAQLSTTARKLPRAGAALLVLGSGNVDENLRGYYTKYDASSADISPLGSISKNDAKAFQAWARDHWDLPIMNDFIYATPTAELLPLSAGVQDDESENEMGMSYDELSTFGILRKVEKLGPWSAYQRLLGDWKDTRPELGPKDIAEKVYRFYRNYAMNRHKAVIITPSVHLSGYNPDDNRHDLRPFLYNISWPWQFNKIRENVESLEKKLAEKKAGRSEVD</sequence>
<keyword evidence="6 7" id="KW-0520">NAD</keyword>
<dbReference type="GO" id="GO:0005737">
    <property type="term" value="C:cytoplasm"/>
    <property type="evidence" value="ECO:0007669"/>
    <property type="project" value="InterPro"/>
</dbReference>
<dbReference type="EC" id="6.3.5.1" evidence="7"/>
<dbReference type="PROSITE" id="PS50263">
    <property type="entry name" value="CN_HYDROLASE"/>
    <property type="match status" value="1"/>
</dbReference>
<evidence type="ECO:0000256" key="4">
    <source>
        <dbReference type="ARBA" id="ARBA00022741"/>
    </source>
</evidence>
<reference evidence="9" key="1">
    <citation type="journal article" date="2021" name="Nat. Commun.">
        <title>Genetic determinants of endophytism in the Arabidopsis root mycobiome.</title>
        <authorList>
            <person name="Mesny F."/>
            <person name="Miyauchi S."/>
            <person name="Thiergart T."/>
            <person name="Pickel B."/>
            <person name="Atanasova L."/>
            <person name="Karlsson M."/>
            <person name="Huettel B."/>
            <person name="Barry K.W."/>
            <person name="Haridas S."/>
            <person name="Chen C."/>
            <person name="Bauer D."/>
            <person name="Andreopoulos W."/>
            <person name="Pangilinan J."/>
            <person name="LaButti K."/>
            <person name="Riley R."/>
            <person name="Lipzen A."/>
            <person name="Clum A."/>
            <person name="Drula E."/>
            <person name="Henrissat B."/>
            <person name="Kohler A."/>
            <person name="Grigoriev I.V."/>
            <person name="Martin F.M."/>
            <person name="Hacquard S."/>
        </authorList>
    </citation>
    <scope>NUCLEOTIDE SEQUENCE</scope>
    <source>
        <strain evidence="9">MPI-CAGE-CH-0243</strain>
    </source>
</reference>
<dbReference type="OrthoDB" id="2020662at2759"/>
<dbReference type="FunFam" id="3.40.50.620:FF:000036">
    <property type="entry name" value="Glutamine-dependent NAD(+) synthetase"/>
    <property type="match status" value="1"/>
</dbReference>
<comment type="pathway">
    <text evidence="1 7">Cofactor biosynthesis; NAD(+) biosynthesis; NAD(+) from deamido-NAD(+) (L-Gln route): step 1/1.</text>
</comment>
<dbReference type="CDD" id="cd07570">
    <property type="entry name" value="GAT_Gln-NAD-synth"/>
    <property type="match status" value="1"/>
</dbReference>
<evidence type="ECO:0000256" key="3">
    <source>
        <dbReference type="ARBA" id="ARBA00022598"/>
    </source>
</evidence>
<feature type="domain" description="CN hydrolase" evidence="8">
    <location>
        <begin position="4"/>
        <end position="275"/>
    </location>
</feature>
<dbReference type="SUPFAM" id="SSF52402">
    <property type="entry name" value="Adenine nucleotide alpha hydrolases-like"/>
    <property type="match status" value="1"/>
</dbReference>
<protein>
    <recommendedName>
        <fullName evidence="7">Glutamine-dependent NAD(+) synthetase</fullName>
        <ecNumber evidence="7">6.3.5.1</ecNumber>
    </recommendedName>
    <alternativeName>
        <fullName evidence="7">NAD(+) synthase [glutamine-hydrolyzing]</fullName>
    </alternativeName>
</protein>
<dbReference type="InterPro" id="IPR003694">
    <property type="entry name" value="NAD_synthase"/>
</dbReference>
<dbReference type="InterPro" id="IPR003010">
    <property type="entry name" value="C-N_Hydrolase"/>
</dbReference>
<evidence type="ECO:0000256" key="5">
    <source>
        <dbReference type="ARBA" id="ARBA00022840"/>
    </source>
</evidence>
<evidence type="ECO:0000313" key="9">
    <source>
        <dbReference type="EMBL" id="KAH7119639.1"/>
    </source>
</evidence>
<dbReference type="InterPro" id="IPR022310">
    <property type="entry name" value="NAD/GMP_synthase"/>
</dbReference>
<dbReference type="Gene3D" id="3.40.50.620">
    <property type="entry name" value="HUPs"/>
    <property type="match status" value="1"/>
</dbReference>
<proteinExistence type="inferred from homology"/>
<comment type="similarity">
    <text evidence="2 7">In the C-terminal section; belongs to the NAD synthetase family.</text>
</comment>
<dbReference type="SUPFAM" id="SSF56317">
    <property type="entry name" value="Carbon-nitrogen hydrolase"/>
    <property type="match status" value="1"/>
</dbReference>
<dbReference type="Gene3D" id="3.60.110.10">
    <property type="entry name" value="Carbon-nitrogen hydrolase"/>
    <property type="match status" value="1"/>
</dbReference>
<dbReference type="HAMAP" id="MF_02090">
    <property type="entry name" value="NadE_glutamine_dep"/>
    <property type="match status" value="1"/>
</dbReference>
<dbReference type="AlphaFoldDB" id="A0A9P9DIP3"/>
<dbReference type="GO" id="GO:0004359">
    <property type="term" value="F:glutaminase activity"/>
    <property type="evidence" value="ECO:0007669"/>
    <property type="project" value="InterPro"/>
</dbReference>
<evidence type="ECO:0000256" key="1">
    <source>
        <dbReference type="ARBA" id="ARBA00005188"/>
    </source>
</evidence>
<evidence type="ECO:0000256" key="6">
    <source>
        <dbReference type="ARBA" id="ARBA00023027"/>
    </source>
</evidence>
<dbReference type="CDD" id="cd00553">
    <property type="entry name" value="NAD_synthase"/>
    <property type="match status" value="1"/>
</dbReference>
<dbReference type="InterPro" id="IPR014729">
    <property type="entry name" value="Rossmann-like_a/b/a_fold"/>
</dbReference>
<dbReference type="InterPro" id="IPR014445">
    <property type="entry name" value="Gln-dep_NAD_synthase"/>
</dbReference>
<evidence type="ECO:0000256" key="7">
    <source>
        <dbReference type="PIRNR" id="PIRNR006630"/>
    </source>
</evidence>
<keyword evidence="4 7" id="KW-0547">Nucleotide-binding</keyword>
<accession>A0A9P9DIP3</accession>
<keyword evidence="5 7" id="KW-0067">ATP-binding</keyword>
<organism evidence="9 10">
    <name type="scientific">Dendryphion nanum</name>
    <dbReference type="NCBI Taxonomy" id="256645"/>
    <lineage>
        <taxon>Eukaryota</taxon>
        <taxon>Fungi</taxon>
        <taxon>Dikarya</taxon>
        <taxon>Ascomycota</taxon>
        <taxon>Pezizomycotina</taxon>
        <taxon>Dothideomycetes</taxon>
        <taxon>Pleosporomycetidae</taxon>
        <taxon>Pleosporales</taxon>
        <taxon>Torulaceae</taxon>
        <taxon>Dendryphion</taxon>
    </lineage>
</organism>
<dbReference type="EMBL" id="JAGMWT010000011">
    <property type="protein sequence ID" value="KAH7119639.1"/>
    <property type="molecule type" value="Genomic_DNA"/>
</dbReference>
<dbReference type="GO" id="GO:0009435">
    <property type="term" value="P:NAD+ biosynthetic process"/>
    <property type="evidence" value="ECO:0007669"/>
    <property type="project" value="UniProtKB-UniRule"/>
</dbReference>
<keyword evidence="10" id="KW-1185">Reference proteome</keyword>